<feature type="domain" description="Non-reducing end beta-L-arabinofuranosidase-like GH127 middle" evidence="2">
    <location>
        <begin position="436"/>
        <end position="531"/>
    </location>
</feature>
<dbReference type="InterPro" id="IPR012878">
    <property type="entry name" value="Beta-AFase-like_GH127_cat"/>
</dbReference>
<dbReference type="PANTHER" id="PTHR43465:SF2">
    <property type="entry name" value="DUF1680 DOMAIN PROTEIN (AFU_ORTHOLOGUE AFUA_1G08910)"/>
    <property type="match status" value="1"/>
</dbReference>
<dbReference type="InterPro" id="IPR008928">
    <property type="entry name" value="6-hairpin_glycosidase_sf"/>
</dbReference>
<evidence type="ECO:0008006" key="6">
    <source>
        <dbReference type="Google" id="ProtNLM"/>
    </source>
</evidence>
<evidence type="ECO:0000313" key="5">
    <source>
        <dbReference type="Proteomes" id="UP000824633"/>
    </source>
</evidence>
<dbReference type="InterPro" id="IPR049046">
    <property type="entry name" value="Beta-AFase-like_GH127_middle"/>
</dbReference>
<accession>A0ABN6J127</accession>
<reference evidence="5" key="1">
    <citation type="submission" date="2021-07" db="EMBL/GenBank/DDBJ databases">
        <title>Complete genome sequencing of a Clostridium isolate.</title>
        <authorList>
            <person name="Ueki A."/>
            <person name="Tonouchi A."/>
        </authorList>
    </citation>
    <scope>NUCLEOTIDE SEQUENCE [LARGE SCALE GENOMIC DNA]</scope>
    <source>
        <strain evidence="5">C5S11</strain>
    </source>
</reference>
<feature type="domain" description="Non-reducing end beta-L-arabinofuranosidase-like GH127 catalytic" evidence="1">
    <location>
        <begin position="15"/>
        <end position="426"/>
    </location>
</feature>
<evidence type="ECO:0000313" key="4">
    <source>
        <dbReference type="EMBL" id="BCZ47937.1"/>
    </source>
</evidence>
<gene>
    <name evidence="4" type="ORF">psyc5s11_40040</name>
</gene>
<proteinExistence type="predicted"/>
<dbReference type="Pfam" id="PF07944">
    <property type="entry name" value="Beta-AFase-like_GH127_cat"/>
    <property type="match status" value="1"/>
</dbReference>
<dbReference type="Pfam" id="PF20736">
    <property type="entry name" value="Glyco_hydro127M"/>
    <property type="match status" value="1"/>
</dbReference>
<feature type="domain" description="Non-reducing end beta-L-arabinofuranosidase-like GH127 C-terminal" evidence="3">
    <location>
        <begin position="533"/>
        <end position="647"/>
    </location>
</feature>
<dbReference type="Proteomes" id="UP000824633">
    <property type="component" value="Chromosome"/>
</dbReference>
<name>A0ABN6J127_9CLOT</name>
<dbReference type="InterPro" id="IPR049049">
    <property type="entry name" value="Beta-AFase-like_GH127_C"/>
</dbReference>
<dbReference type="InterPro" id="IPR049174">
    <property type="entry name" value="Beta-AFase-like"/>
</dbReference>
<evidence type="ECO:0000259" key="2">
    <source>
        <dbReference type="Pfam" id="PF20736"/>
    </source>
</evidence>
<evidence type="ECO:0000259" key="3">
    <source>
        <dbReference type="Pfam" id="PF20737"/>
    </source>
</evidence>
<evidence type="ECO:0000259" key="1">
    <source>
        <dbReference type="Pfam" id="PF07944"/>
    </source>
</evidence>
<dbReference type="SUPFAM" id="SSF48208">
    <property type="entry name" value="Six-hairpin glycosidases"/>
    <property type="match status" value="1"/>
</dbReference>
<dbReference type="Pfam" id="PF20737">
    <property type="entry name" value="Glyco_hydro127C"/>
    <property type="match status" value="1"/>
</dbReference>
<protein>
    <recommendedName>
        <fullName evidence="6">Non-reducing end beta-L-arabinofuranosidase</fullName>
    </recommendedName>
</protein>
<dbReference type="EMBL" id="AP024849">
    <property type="protein sequence ID" value="BCZ47937.1"/>
    <property type="molecule type" value="Genomic_DNA"/>
</dbReference>
<sequence length="651" mass="75785">MDKNKFSKPLPIDSINVTDNFWRNMMELVRNNVIPYQWEALNDRIEGAEPSYCMQNFKIAANMMEGEFKGFVFQDSDFAKWIEAVGFSLMWHKDENLEKTADEAIDIVCAAQQPDGYLDTYYIINGLDKRWTNLKDNHELYCLGHLIEGAVAYYQGTGKDKLLNATIKYVDYVDTIFGSEENKKHGYPGHEIIEMALIKLYKITDNEKYLKLAKYFIDERGRSPLYFEEEGLKHENKFWWEDSYFKYQYYQAGKPVREQHVAEGHAVRAVYLYSGMADVAKETNDDELLEACKRLWDNMTRKQMYITGGIGSSQYGEAFTYDYDLPNDTIYAETCASIGLVFFARRMLEITPKSEYADVMEKALYNGIISGMSLDGTKFFYVNPLEVVPEASLKDHLRAHVKPERQKWFGCACCPPNIARLLSSIGSYAYSLKENTIFMHLYMGGEISTNLSNNDIIFNVETEYPWNESINISLNMKEETNFELSLRIPEWCRKHTIKVNNQEVEYKVVDGYAYIARIWENDDKINIYFEMPVEIMTSNPNVRENVGKVAIMRGPIVYCLEEEDNGADLHRVYVSNNPEFTYKYEKDLLGGVVTIEGNGKFIKNQECDEYKLYKSKAEIKFEDKKFKWIPYYSWANRNPGEMLVWVKTAQI</sequence>
<dbReference type="PANTHER" id="PTHR43465">
    <property type="entry name" value="DUF1680 DOMAIN PROTEIN (AFU_ORTHOLOGUE AFUA_1G08910)"/>
    <property type="match status" value="1"/>
</dbReference>
<keyword evidence="5" id="KW-1185">Reference proteome</keyword>
<dbReference type="RefSeq" id="WP_224034241.1">
    <property type="nucleotide sequence ID" value="NZ_AP024849.1"/>
</dbReference>
<organism evidence="4 5">
    <name type="scientific">Clostridium gelidum</name>
    <dbReference type="NCBI Taxonomy" id="704125"/>
    <lineage>
        <taxon>Bacteria</taxon>
        <taxon>Bacillati</taxon>
        <taxon>Bacillota</taxon>
        <taxon>Clostridia</taxon>
        <taxon>Eubacteriales</taxon>
        <taxon>Clostridiaceae</taxon>
        <taxon>Clostridium</taxon>
    </lineage>
</organism>